<sequence length="81" mass="9349">MASINGFTAELLRMILKRHLNSMVEGNLQDRYSLQDLGYDKYFDARRLMSRRASRTLDDLASIGALHFLDSFRQDEVEAHG</sequence>
<reference evidence="1 2" key="1">
    <citation type="journal article" date="2023" name="Res Sq">
        <title>Genomic and morphological characterization of Knufia obscura isolated from the Mars 2020 spacecraft assembly facility.</title>
        <authorList>
            <person name="Chander A.M."/>
            <person name="Teixeira M.M."/>
            <person name="Singh N.K."/>
            <person name="Williams M.P."/>
            <person name="Parker C.W."/>
            <person name="Leo P."/>
            <person name="Stajich J.E."/>
            <person name="Torok T."/>
            <person name="Tighe S."/>
            <person name="Mason C.E."/>
            <person name="Venkateswaran K."/>
        </authorList>
    </citation>
    <scope>NUCLEOTIDE SEQUENCE [LARGE SCALE GENOMIC DNA]</scope>
    <source>
        <strain evidence="1 2">CCFEE 5817</strain>
    </source>
</reference>
<evidence type="ECO:0000313" key="2">
    <source>
        <dbReference type="Proteomes" id="UP001334248"/>
    </source>
</evidence>
<name>A0ABR0S4V6_9EURO</name>
<accession>A0ABR0S4V6</accession>
<dbReference type="EMBL" id="JAVHJV010000001">
    <property type="protein sequence ID" value="KAK5947540.1"/>
    <property type="molecule type" value="Genomic_DNA"/>
</dbReference>
<keyword evidence="2" id="KW-1185">Reference proteome</keyword>
<protein>
    <submittedName>
        <fullName evidence="1">Uncharacterized protein</fullName>
    </submittedName>
</protein>
<dbReference type="GeneID" id="89995142"/>
<comment type="caution">
    <text evidence="1">The sequence shown here is derived from an EMBL/GenBank/DDBJ whole genome shotgun (WGS) entry which is preliminary data.</text>
</comment>
<organism evidence="1 2">
    <name type="scientific">Knufia obscura</name>
    <dbReference type="NCBI Taxonomy" id="1635080"/>
    <lineage>
        <taxon>Eukaryota</taxon>
        <taxon>Fungi</taxon>
        <taxon>Dikarya</taxon>
        <taxon>Ascomycota</taxon>
        <taxon>Pezizomycotina</taxon>
        <taxon>Eurotiomycetes</taxon>
        <taxon>Chaetothyriomycetidae</taxon>
        <taxon>Chaetothyriales</taxon>
        <taxon>Trichomeriaceae</taxon>
        <taxon>Knufia</taxon>
    </lineage>
</organism>
<gene>
    <name evidence="1" type="ORF">PMZ80_001693</name>
</gene>
<dbReference type="Proteomes" id="UP001334248">
    <property type="component" value="Unassembled WGS sequence"/>
</dbReference>
<evidence type="ECO:0000313" key="1">
    <source>
        <dbReference type="EMBL" id="KAK5947540.1"/>
    </source>
</evidence>
<dbReference type="RefSeq" id="XP_064735630.1">
    <property type="nucleotide sequence ID" value="XM_064870133.1"/>
</dbReference>
<proteinExistence type="predicted"/>